<dbReference type="RefSeq" id="XP_002783229.1">
    <property type="nucleotide sequence ID" value="XM_002783183.1"/>
</dbReference>
<proteinExistence type="predicted"/>
<evidence type="ECO:0008006" key="4">
    <source>
        <dbReference type="Google" id="ProtNLM"/>
    </source>
</evidence>
<dbReference type="AlphaFoldDB" id="C5KKB3"/>
<keyword evidence="1" id="KW-0732">Signal</keyword>
<keyword evidence="3" id="KW-1185">Reference proteome</keyword>
<gene>
    <name evidence="2" type="ORF">Pmar_PMAR023349</name>
</gene>
<feature type="chain" id="PRO_5002951953" description="Secreted protein" evidence="1">
    <location>
        <begin position="20"/>
        <end position="165"/>
    </location>
</feature>
<sequence length="165" mass="18546">MASKTSLVIGLFCLPAAVCRLIELGMIGVTLKPYDGEYTARYGQPSNLYMKVTVNSDAETIGILFKCGQSSTPYNHIFKLESDDEPSDLILKDYIDNTSVYRNMLNEFRRRCPQFGNRAPIKPDLGWFTIREGSPRSLKVEISGVDVKLIKNSALEKIELFDVDV</sequence>
<organism evidence="3">
    <name type="scientific">Perkinsus marinus (strain ATCC 50983 / TXsc)</name>
    <dbReference type="NCBI Taxonomy" id="423536"/>
    <lineage>
        <taxon>Eukaryota</taxon>
        <taxon>Sar</taxon>
        <taxon>Alveolata</taxon>
        <taxon>Perkinsozoa</taxon>
        <taxon>Perkinsea</taxon>
        <taxon>Perkinsida</taxon>
        <taxon>Perkinsidae</taxon>
        <taxon>Perkinsus</taxon>
    </lineage>
</organism>
<reference evidence="2 3" key="1">
    <citation type="submission" date="2008-07" db="EMBL/GenBank/DDBJ databases">
        <authorList>
            <person name="El-Sayed N."/>
            <person name="Caler E."/>
            <person name="Inman J."/>
            <person name="Amedeo P."/>
            <person name="Hass B."/>
            <person name="Wortman J."/>
        </authorList>
    </citation>
    <scope>NUCLEOTIDE SEQUENCE [LARGE SCALE GENOMIC DNA]</scope>
    <source>
        <strain evidence="3">ATCC 50983 / TXsc</strain>
    </source>
</reference>
<dbReference type="InParanoid" id="C5KKB3"/>
<feature type="signal peptide" evidence="1">
    <location>
        <begin position="1"/>
        <end position="19"/>
    </location>
</feature>
<dbReference type="GeneID" id="9061909"/>
<dbReference type="Proteomes" id="UP000007800">
    <property type="component" value="Unassembled WGS sequence"/>
</dbReference>
<dbReference type="EMBL" id="GG673688">
    <property type="protein sequence ID" value="EER15025.1"/>
    <property type="molecule type" value="Genomic_DNA"/>
</dbReference>
<evidence type="ECO:0000256" key="1">
    <source>
        <dbReference type="SAM" id="SignalP"/>
    </source>
</evidence>
<evidence type="ECO:0000313" key="3">
    <source>
        <dbReference type="Proteomes" id="UP000007800"/>
    </source>
</evidence>
<evidence type="ECO:0000313" key="2">
    <source>
        <dbReference type="EMBL" id="EER15025.1"/>
    </source>
</evidence>
<name>C5KKB3_PERM5</name>
<accession>C5KKB3</accession>
<protein>
    <recommendedName>
        <fullName evidence="4">Secreted protein</fullName>
    </recommendedName>
</protein>